<evidence type="ECO:0000313" key="1">
    <source>
        <dbReference type="EMBL" id="GKV38201.1"/>
    </source>
</evidence>
<dbReference type="EMBL" id="BPVZ01000127">
    <property type="protein sequence ID" value="GKV38201.1"/>
    <property type="molecule type" value="Genomic_DNA"/>
</dbReference>
<organism evidence="1 2">
    <name type="scientific">Rubroshorea leprosula</name>
    <dbReference type="NCBI Taxonomy" id="152421"/>
    <lineage>
        <taxon>Eukaryota</taxon>
        <taxon>Viridiplantae</taxon>
        <taxon>Streptophyta</taxon>
        <taxon>Embryophyta</taxon>
        <taxon>Tracheophyta</taxon>
        <taxon>Spermatophyta</taxon>
        <taxon>Magnoliopsida</taxon>
        <taxon>eudicotyledons</taxon>
        <taxon>Gunneridae</taxon>
        <taxon>Pentapetalae</taxon>
        <taxon>rosids</taxon>
        <taxon>malvids</taxon>
        <taxon>Malvales</taxon>
        <taxon>Dipterocarpaceae</taxon>
        <taxon>Rubroshorea</taxon>
    </lineage>
</organism>
<dbReference type="AlphaFoldDB" id="A0AAV5LN75"/>
<name>A0AAV5LN75_9ROSI</name>
<proteinExistence type="predicted"/>
<keyword evidence="2" id="KW-1185">Reference proteome</keyword>
<dbReference type="Proteomes" id="UP001054252">
    <property type="component" value="Unassembled WGS sequence"/>
</dbReference>
<protein>
    <submittedName>
        <fullName evidence="1">Uncharacterized protein</fullName>
    </submittedName>
</protein>
<evidence type="ECO:0000313" key="2">
    <source>
        <dbReference type="Proteomes" id="UP001054252"/>
    </source>
</evidence>
<comment type="caution">
    <text evidence="1">The sequence shown here is derived from an EMBL/GenBank/DDBJ whole genome shotgun (WGS) entry which is preliminary data.</text>
</comment>
<sequence length="75" mass="8753">MHRYEGNVDNSGAGANENIHVHVQHSRTPSLARFAYANTKQCLPFYRNKFSTIYQHRLFSFKVIKGRTCPHSLFR</sequence>
<gene>
    <name evidence="1" type="ORF">SLEP1_g46136</name>
</gene>
<accession>A0AAV5LN75</accession>
<reference evidence="1 2" key="1">
    <citation type="journal article" date="2021" name="Commun. Biol.">
        <title>The genome of Shorea leprosula (Dipterocarpaceae) highlights the ecological relevance of drought in aseasonal tropical rainforests.</title>
        <authorList>
            <person name="Ng K.K.S."/>
            <person name="Kobayashi M.J."/>
            <person name="Fawcett J.A."/>
            <person name="Hatakeyama M."/>
            <person name="Paape T."/>
            <person name="Ng C.H."/>
            <person name="Ang C.C."/>
            <person name="Tnah L.H."/>
            <person name="Lee C.T."/>
            <person name="Nishiyama T."/>
            <person name="Sese J."/>
            <person name="O'Brien M.J."/>
            <person name="Copetti D."/>
            <person name="Mohd Noor M.I."/>
            <person name="Ong R.C."/>
            <person name="Putra M."/>
            <person name="Sireger I.Z."/>
            <person name="Indrioko S."/>
            <person name="Kosugi Y."/>
            <person name="Izuno A."/>
            <person name="Isagi Y."/>
            <person name="Lee S.L."/>
            <person name="Shimizu K.K."/>
        </authorList>
    </citation>
    <scope>NUCLEOTIDE SEQUENCE [LARGE SCALE GENOMIC DNA]</scope>
    <source>
        <strain evidence="1">214</strain>
    </source>
</reference>